<protein>
    <submittedName>
        <fullName evidence="1">Uncharacterized protein</fullName>
    </submittedName>
</protein>
<dbReference type="EMBL" id="BPVZ01001943">
    <property type="protein sequence ID" value="GKV53808.1"/>
    <property type="molecule type" value="Genomic_DNA"/>
</dbReference>
<comment type="caution">
    <text evidence="1">The sequence shown here is derived from an EMBL/GenBank/DDBJ whole genome shotgun (WGS) entry which is preliminary data.</text>
</comment>
<gene>
    <name evidence="1" type="ORF">SLEP1_g60322</name>
</gene>
<reference evidence="1 2" key="1">
    <citation type="journal article" date="2021" name="Commun. Biol.">
        <title>The genome of Shorea leprosula (Dipterocarpaceae) highlights the ecological relevance of drought in aseasonal tropical rainforests.</title>
        <authorList>
            <person name="Ng K.K.S."/>
            <person name="Kobayashi M.J."/>
            <person name="Fawcett J.A."/>
            <person name="Hatakeyama M."/>
            <person name="Paape T."/>
            <person name="Ng C.H."/>
            <person name="Ang C.C."/>
            <person name="Tnah L.H."/>
            <person name="Lee C.T."/>
            <person name="Nishiyama T."/>
            <person name="Sese J."/>
            <person name="O'Brien M.J."/>
            <person name="Copetti D."/>
            <person name="Mohd Noor M.I."/>
            <person name="Ong R.C."/>
            <person name="Putra M."/>
            <person name="Sireger I.Z."/>
            <person name="Indrioko S."/>
            <person name="Kosugi Y."/>
            <person name="Izuno A."/>
            <person name="Isagi Y."/>
            <person name="Lee S.L."/>
            <person name="Shimizu K.K."/>
        </authorList>
    </citation>
    <scope>NUCLEOTIDE SEQUENCE [LARGE SCALE GENOMIC DNA]</scope>
    <source>
        <strain evidence="1">214</strain>
    </source>
</reference>
<organism evidence="1 2">
    <name type="scientific">Rubroshorea leprosula</name>
    <dbReference type="NCBI Taxonomy" id="152421"/>
    <lineage>
        <taxon>Eukaryota</taxon>
        <taxon>Viridiplantae</taxon>
        <taxon>Streptophyta</taxon>
        <taxon>Embryophyta</taxon>
        <taxon>Tracheophyta</taxon>
        <taxon>Spermatophyta</taxon>
        <taxon>Magnoliopsida</taxon>
        <taxon>eudicotyledons</taxon>
        <taxon>Gunneridae</taxon>
        <taxon>Pentapetalae</taxon>
        <taxon>rosids</taxon>
        <taxon>malvids</taxon>
        <taxon>Malvales</taxon>
        <taxon>Dipterocarpaceae</taxon>
        <taxon>Rubroshorea</taxon>
    </lineage>
</organism>
<keyword evidence="2" id="KW-1185">Reference proteome</keyword>
<dbReference type="Proteomes" id="UP001054252">
    <property type="component" value="Unassembled WGS sequence"/>
</dbReference>
<accession>A0AAV5MWL1</accession>
<name>A0AAV5MWL1_9ROSI</name>
<evidence type="ECO:0000313" key="2">
    <source>
        <dbReference type="Proteomes" id="UP001054252"/>
    </source>
</evidence>
<proteinExistence type="predicted"/>
<evidence type="ECO:0000313" key="1">
    <source>
        <dbReference type="EMBL" id="GKV53808.1"/>
    </source>
</evidence>
<dbReference type="AlphaFoldDB" id="A0AAV5MWL1"/>
<feature type="non-terminal residue" evidence="1">
    <location>
        <position position="1"/>
    </location>
</feature>
<sequence length="30" mass="3500">EIRLEKCVLSNTAWFGRVSYITLTRFLGII</sequence>